<reference evidence="5 6" key="1">
    <citation type="submission" date="2023-07" db="EMBL/GenBank/DDBJ databases">
        <title>Micromonospora profundi TRM 95458 converts glycerol to a new osmotic compound.</title>
        <authorList>
            <person name="Lu D."/>
        </authorList>
    </citation>
    <scope>NUCLEOTIDE SEQUENCE [LARGE SCALE GENOMIC DNA]</scope>
    <source>
        <strain evidence="5 6">TRM95458</strain>
    </source>
</reference>
<evidence type="ECO:0000259" key="4">
    <source>
        <dbReference type="PROSITE" id="PS50072"/>
    </source>
</evidence>
<dbReference type="GO" id="GO:0003755">
    <property type="term" value="F:peptidyl-prolyl cis-trans isomerase activity"/>
    <property type="evidence" value="ECO:0007669"/>
    <property type="project" value="UniProtKB-EC"/>
</dbReference>
<evidence type="ECO:0000313" key="6">
    <source>
        <dbReference type="Proteomes" id="UP001235874"/>
    </source>
</evidence>
<dbReference type="KEGG" id="mprn:Q3V37_20000"/>
<organism evidence="5 6">
    <name type="scientific">Micromonospora profundi</name>
    <dbReference type="NCBI Taxonomy" id="1420889"/>
    <lineage>
        <taxon>Bacteria</taxon>
        <taxon>Bacillati</taxon>
        <taxon>Actinomycetota</taxon>
        <taxon>Actinomycetes</taxon>
        <taxon>Micromonosporales</taxon>
        <taxon>Micromonosporaceae</taxon>
        <taxon>Micromonospora</taxon>
    </lineage>
</organism>
<sequence length="301" mass="31016">MSSELEPTSGAAVPRRPVRALTRLAGVTALAGALVAGASAAAVAAPSAARDALTESGAPSAARDALTVPSAARDALTASAVSPAAERPPRTTHGPCAYTETPDEPAARPVPLPPDPRRTPARGTVRVTLATNHGPIGLTLDREAAPCTVQSFLHLVGKRFYDRTSCHRLTAYPTLSVLQCGDPSGTGEGGPGYRYRDELPTDLPPAPTDPTGVRRLYARGVLAMANAGPDTNGSQFFLVYADSALRPNYTIFGEVDAAGLATLDRIAAGGVAPTAEDPAPVDGAPALPVDIRRAVRSHHHH</sequence>
<dbReference type="Proteomes" id="UP001235874">
    <property type="component" value="Chromosome"/>
</dbReference>
<evidence type="ECO:0000256" key="3">
    <source>
        <dbReference type="SAM" id="SignalP"/>
    </source>
</evidence>
<dbReference type="PANTHER" id="PTHR45625:SF3">
    <property type="entry name" value="PEPTIDYL-PROLYL CIS-TRANS ISOMERASE B-RELATED"/>
    <property type="match status" value="1"/>
</dbReference>
<proteinExistence type="predicted"/>
<feature type="chain" id="PRO_5042616251" evidence="3">
    <location>
        <begin position="45"/>
        <end position="301"/>
    </location>
</feature>
<dbReference type="CDD" id="cd00317">
    <property type="entry name" value="cyclophilin"/>
    <property type="match status" value="1"/>
</dbReference>
<dbReference type="Gene3D" id="2.40.100.10">
    <property type="entry name" value="Cyclophilin-like"/>
    <property type="match status" value="1"/>
</dbReference>
<dbReference type="InterPro" id="IPR002130">
    <property type="entry name" value="Cyclophilin-type_PPIase_dom"/>
</dbReference>
<dbReference type="InterPro" id="IPR044666">
    <property type="entry name" value="Cyclophilin_A-like"/>
</dbReference>
<dbReference type="PROSITE" id="PS50072">
    <property type="entry name" value="CSA_PPIASE_2"/>
    <property type="match status" value="1"/>
</dbReference>
<evidence type="ECO:0000256" key="1">
    <source>
        <dbReference type="ARBA" id="ARBA00002388"/>
    </source>
</evidence>
<evidence type="ECO:0000313" key="5">
    <source>
        <dbReference type="EMBL" id="WLS43683.1"/>
    </source>
</evidence>
<dbReference type="AlphaFoldDB" id="A0AAJ6HRH0"/>
<feature type="signal peptide" evidence="3">
    <location>
        <begin position="1"/>
        <end position="44"/>
    </location>
</feature>
<protein>
    <submittedName>
        <fullName evidence="5">Peptidylprolyl isomerase</fullName>
        <ecNumber evidence="5">5.2.1.8</ecNumber>
    </submittedName>
</protein>
<dbReference type="InterPro" id="IPR029000">
    <property type="entry name" value="Cyclophilin-like_dom_sf"/>
</dbReference>
<dbReference type="SUPFAM" id="SSF50891">
    <property type="entry name" value="Cyclophilin-like"/>
    <property type="match status" value="1"/>
</dbReference>
<dbReference type="EMBL" id="CP130472">
    <property type="protein sequence ID" value="WLS43683.1"/>
    <property type="molecule type" value="Genomic_DNA"/>
</dbReference>
<keyword evidence="6" id="KW-1185">Reference proteome</keyword>
<dbReference type="Pfam" id="PF00160">
    <property type="entry name" value="Pro_isomerase"/>
    <property type="match status" value="1"/>
</dbReference>
<feature type="region of interest" description="Disordered" evidence="2">
    <location>
        <begin position="77"/>
        <end position="121"/>
    </location>
</feature>
<keyword evidence="5" id="KW-0413">Isomerase</keyword>
<comment type="function">
    <text evidence="1">PPIases accelerate the folding of proteins. It catalyzes the cis-trans isomerization of proline imidic peptide bonds in oligopeptides.</text>
</comment>
<name>A0AAJ6HRH0_9ACTN</name>
<dbReference type="PANTHER" id="PTHR45625">
    <property type="entry name" value="PEPTIDYL-PROLYL CIS-TRANS ISOMERASE-RELATED"/>
    <property type="match status" value="1"/>
</dbReference>
<feature type="domain" description="PPIase cyclophilin-type" evidence="4">
    <location>
        <begin position="131"/>
        <end position="296"/>
    </location>
</feature>
<gene>
    <name evidence="5" type="ORF">Q3V37_20000</name>
</gene>
<dbReference type="RefSeq" id="WP_306271154.1">
    <property type="nucleotide sequence ID" value="NZ_CP130472.1"/>
</dbReference>
<evidence type="ECO:0000256" key="2">
    <source>
        <dbReference type="SAM" id="MobiDB-lite"/>
    </source>
</evidence>
<dbReference type="EC" id="5.2.1.8" evidence="5"/>
<accession>A0AAJ6HRH0</accession>
<dbReference type="PRINTS" id="PR00153">
    <property type="entry name" value="CSAPPISMRASE"/>
</dbReference>
<keyword evidence="3" id="KW-0732">Signal</keyword>